<dbReference type="EMBL" id="PJNI01000001">
    <property type="protein sequence ID" value="PKR81794.1"/>
    <property type="molecule type" value="Genomic_DNA"/>
</dbReference>
<organism evidence="1 2">
    <name type="scientific">Brumimicrobium salinarum</name>
    <dbReference type="NCBI Taxonomy" id="2058658"/>
    <lineage>
        <taxon>Bacteria</taxon>
        <taxon>Pseudomonadati</taxon>
        <taxon>Bacteroidota</taxon>
        <taxon>Flavobacteriia</taxon>
        <taxon>Flavobacteriales</taxon>
        <taxon>Crocinitomicaceae</taxon>
        <taxon>Brumimicrobium</taxon>
    </lineage>
</organism>
<protein>
    <submittedName>
        <fullName evidence="1">Methyltransferase</fullName>
    </submittedName>
</protein>
<dbReference type="InterPro" id="IPR029063">
    <property type="entry name" value="SAM-dependent_MTases_sf"/>
</dbReference>
<name>A0A2I0R5D5_9FLAO</name>
<proteinExistence type="predicted"/>
<dbReference type="OrthoDB" id="5464618at2"/>
<evidence type="ECO:0000313" key="2">
    <source>
        <dbReference type="Proteomes" id="UP000236654"/>
    </source>
</evidence>
<keyword evidence="1" id="KW-0489">Methyltransferase</keyword>
<gene>
    <name evidence="1" type="ORF">CW751_00185</name>
</gene>
<keyword evidence="2" id="KW-1185">Reference proteome</keyword>
<dbReference type="GO" id="GO:0008168">
    <property type="term" value="F:methyltransferase activity"/>
    <property type="evidence" value="ECO:0007669"/>
    <property type="project" value="UniProtKB-KW"/>
</dbReference>
<accession>A0A2I0R5D5</accession>
<evidence type="ECO:0000313" key="1">
    <source>
        <dbReference type="EMBL" id="PKR81794.1"/>
    </source>
</evidence>
<dbReference type="GO" id="GO:0032259">
    <property type="term" value="P:methylation"/>
    <property type="evidence" value="ECO:0007669"/>
    <property type="project" value="UniProtKB-KW"/>
</dbReference>
<sequence length="257" mass="30088">MWLIIREYIKYCLISKRRHGVHSPFMYEFGDRCLNTALPAYEFMVFQKMRKDLLANKKLIEVNDLGAGSKKLKSQRKIQQIAKTSGSPKKYAKLLFKLSAFYQPKNILELGTSLGLGTYMLAAAQEDVDVYTVEGCTKTYDFTRRNFPSSQHHKVHFINAAFNDYLKQLQKDLVFDLVFIDGDHSSKQLFTQLELLSEHIHDETIIVLDDIRWSKDMFEGWNQLINDTSYRLSIDLFKIGILMKRSHQAKEHFVIRY</sequence>
<dbReference type="Proteomes" id="UP000236654">
    <property type="component" value="Unassembled WGS sequence"/>
</dbReference>
<comment type="caution">
    <text evidence="1">The sequence shown here is derived from an EMBL/GenBank/DDBJ whole genome shotgun (WGS) entry which is preliminary data.</text>
</comment>
<dbReference type="Pfam" id="PF13578">
    <property type="entry name" value="Methyltransf_24"/>
    <property type="match status" value="1"/>
</dbReference>
<reference evidence="1 2" key="1">
    <citation type="submission" date="2017-12" db="EMBL/GenBank/DDBJ databases">
        <title>The draft genome sequence of Brumimicrobium saltpan LHR20.</title>
        <authorList>
            <person name="Do Z.-J."/>
            <person name="Luo H.-R."/>
        </authorList>
    </citation>
    <scope>NUCLEOTIDE SEQUENCE [LARGE SCALE GENOMIC DNA]</scope>
    <source>
        <strain evidence="1 2">LHR20</strain>
    </source>
</reference>
<keyword evidence="1" id="KW-0808">Transferase</keyword>
<dbReference type="AlphaFoldDB" id="A0A2I0R5D5"/>
<dbReference type="Gene3D" id="3.40.50.150">
    <property type="entry name" value="Vaccinia Virus protein VP39"/>
    <property type="match status" value="1"/>
</dbReference>
<dbReference type="RefSeq" id="WP_101332940.1">
    <property type="nucleotide sequence ID" value="NZ_PJNI01000001.1"/>
</dbReference>
<dbReference type="SUPFAM" id="SSF53335">
    <property type="entry name" value="S-adenosyl-L-methionine-dependent methyltransferases"/>
    <property type="match status" value="1"/>
</dbReference>